<dbReference type="PANTHER" id="PTHR22617:SF23">
    <property type="entry name" value="CHEMOTAXIS PROTEIN CHEW"/>
    <property type="match status" value="1"/>
</dbReference>
<organism evidence="2 3">
    <name type="scientific">Paraburkholderia pallida</name>
    <dbReference type="NCBI Taxonomy" id="2547399"/>
    <lineage>
        <taxon>Bacteria</taxon>
        <taxon>Pseudomonadati</taxon>
        <taxon>Pseudomonadota</taxon>
        <taxon>Betaproteobacteria</taxon>
        <taxon>Burkholderiales</taxon>
        <taxon>Burkholderiaceae</taxon>
        <taxon>Paraburkholderia</taxon>
    </lineage>
</organism>
<reference evidence="2 3" key="1">
    <citation type="submission" date="2019-03" db="EMBL/GenBank/DDBJ databases">
        <title>Paraburkholderia sp. 7MH5, isolated from subtropical forest soil.</title>
        <authorList>
            <person name="Gao Z.-H."/>
            <person name="Qiu L.-H."/>
        </authorList>
    </citation>
    <scope>NUCLEOTIDE SEQUENCE [LARGE SCALE GENOMIC DNA]</scope>
    <source>
        <strain evidence="2 3">7MH5</strain>
    </source>
</reference>
<dbReference type="Pfam" id="PF01584">
    <property type="entry name" value="CheW"/>
    <property type="match status" value="1"/>
</dbReference>
<name>A0A4P7DAQ8_9BURK</name>
<dbReference type="EMBL" id="CP038151">
    <property type="protein sequence ID" value="QBR03852.1"/>
    <property type="molecule type" value="Genomic_DNA"/>
</dbReference>
<dbReference type="Proteomes" id="UP000295727">
    <property type="component" value="Chromosome 4"/>
</dbReference>
<dbReference type="GO" id="GO:0007165">
    <property type="term" value="P:signal transduction"/>
    <property type="evidence" value="ECO:0007669"/>
    <property type="project" value="InterPro"/>
</dbReference>
<dbReference type="OrthoDB" id="21516at2"/>
<dbReference type="AlphaFoldDB" id="A0A4P7DAQ8"/>
<dbReference type="Gene3D" id="2.30.30.40">
    <property type="entry name" value="SH3 Domains"/>
    <property type="match status" value="1"/>
</dbReference>
<protein>
    <submittedName>
        <fullName evidence="2">Chemotaxis protein CheW</fullName>
    </submittedName>
</protein>
<evidence type="ECO:0000313" key="2">
    <source>
        <dbReference type="EMBL" id="QBR03852.1"/>
    </source>
</evidence>
<evidence type="ECO:0000313" key="3">
    <source>
        <dbReference type="Proteomes" id="UP000295727"/>
    </source>
</evidence>
<evidence type="ECO:0000259" key="1">
    <source>
        <dbReference type="PROSITE" id="PS50851"/>
    </source>
</evidence>
<dbReference type="KEGG" id="ppai:E1956_39065"/>
<dbReference type="Gene3D" id="2.40.50.180">
    <property type="entry name" value="CheA-289, Domain 4"/>
    <property type="match status" value="1"/>
</dbReference>
<dbReference type="SMART" id="SM00260">
    <property type="entry name" value="CheW"/>
    <property type="match status" value="1"/>
</dbReference>
<dbReference type="InterPro" id="IPR002545">
    <property type="entry name" value="CheW-lke_dom"/>
</dbReference>
<dbReference type="RefSeq" id="WP_134759663.1">
    <property type="nucleotide sequence ID" value="NZ_CP038151.1"/>
</dbReference>
<proteinExistence type="predicted"/>
<dbReference type="GO" id="GO:0005829">
    <property type="term" value="C:cytosol"/>
    <property type="evidence" value="ECO:0007669"/>
    <property type="project" value="TreeGrafter"/>
</dbReference>
<dbReference type="GO" id="GO:0006935">
    <property type="term" value="P:chemotaxis"/>
    <property type="evidence" value="ECO:0007669"/>
    <property type="project" value="InterPro"/>
</dbReference>
<dbReference type="PANTHER" id="PTHR22617">
    <property type="entry name" value="CHEMOTAXIS SENSOR HISTIDINE KINASE-RELATED"/>
    <property type="match status" value="1"/>
</dbReference>
<dbReference type="SUPFAM" id="SSF50341">
    <property type="entry name" value="CheW-like"/>
    <property type="match status" value="1"/>
</dbReference>
<gene>
    <name evidence="2" type="ORF">E1956_39065</name>
</gene>
<keyword evidence="3" id="KW-1185">Reference proteome</keyword>
<accession>A0A4P7DAQ8</accession>
<dbReference type="InterPro" id="IPR039315">
    <property type="entry name" value="CheW"/>
</dbReference>
<sequence>MHAIEQEHDAIHESGARAAPLDDCWNRIGTRGDGSCERLAQYVRCLNCPVFEAAAARMLDRPAQRTVRAPEAEGGHAAQAGVARQEGSLVFCVGAEWLALSAQALRYVGEARAIHSLPHRRSPAVLGVVNVRGVLTLAASLAELLHIDVTADATTAAAVKFAAPGTGAGAGPASAAGARAATPRLLVAEWDGETTAFPVDDVEGVAYFGKDDLLSAPATLAHAAGRHVRGVFAWRGRSVGVLDPDALFGALTRSLR</sequence>
<feature type="domain" description="CheW-like" evidence="1">
    <location>
        <begin position="85"/>
        <end position="253"/>
    </location>
</feature>
<dbReference type="InterPro" id="IPR036061">
    <property type="entry name" value="CheW-like_dom_sf"/>
</dbReference>
<dbReference type="PROSITE" id="PS50851">
    <property type="entry name" value="CHEW"/>
    <property type="match status" value="1"/>
</dbReference>